<dbReference type="OMA" id="QGHILIR"/>
<reference evidence="13" key="2">
    <citation type="submission" date="2025-08" db="UniProtKB">
        <authorList>
            <consortium name="Ensembl"/>
        </authorList>
    </citation>
    <scope>IDENTIFICATION</scope>
</reference>
<evidence type="ECO:0000256" key="1">
    <source>
        <dbReference type="ARBA" id="ARBA00004167"/>
    </source>
</evidence>
<evidence type="ECO:0000256" key="10">
    <source>
        <dbReference type="ARBA" id="ARBA00079198"/>
    </source>
</evidence>
<dbReference type="Ensembl" id="ENSSHAT00000008404.2">
    <property type="protein sequence ID" value="ENSSHAP00000008336.1"/>
    <property type="gene ID" value="ENSSHAG00000007223.2"/>
</dbReference>
<dbReference type="KEGG" id="shr:100920624"/>
<dbReference type="Pfam" id="PF07738">
    <property type="entry name" value="Sad1_UNC"/>
    <property type="match status" value="1"/>
</dbReference>
<dbReference type="GO" id="GO:0005637">
    <property type="term" value="C:nuclear inner membrane"/>
    <property type="evidence" value="ECO:0007669"/>
    <property type="project" value="UniProtKB-SubCell"/>
</dbReference>
<comment type="subcellular location">
    <subcellularLocation>
        <location evidence="1">Membrane</location>
        <topology evidence="1">Single-pass membrane protein</topology>
    </subcellularLocation>
    <subcellularLocation>
        <location evidence="2">Nucleus inner membrane</location>
    </subcellularLocation>
</comment>
<dbReference type="RefSeq" id="XP_031813092.1">
    <property type="nucleotide sequence ID" value="XM_031957232.1"/>
</dbReference>
<dbReference type="InterPro" id="IPR045119">
    <property type="entry name" value="SUN1-5"/>
</dbReference>
<evidence type="ECO:0000256" key="8">
    <source>
        <dbReference type="ARBA" id="ARBA00056286"/>
    </source>
</evidence>
<evidence type="ECO:0000256" key="3">
    <source>
        <dbReference type="ARBA" id="ARBA00022692"/>
    </source>
</evidence>
<reference evidence="13 14" key="1">
    <citation type="journal article" date="2011" name="Proc. Natl. Acad. Sci. U.S.A.">
        <title>Genetic diversity and population structure of the endangered marsupial Sarcophilus harrisii (Tasmanian devil).</title>
        <authorList>
            <person name="Miller W."/>
            <person name="Hayes V.M."/>
            <person name="Ratan A."/>
            <person name="Petersen D.C."/>
            <person name="Wittekindt N.E."/>
            <person name="Miller J."/>
            <person name="Walenz B."/>
            <person name="Knight J."/>
            <person name="Qi J."/>
            <person name="Zhao F."/>
            <person name="Wang Q."/>
            <person name="Bedoya-Reina O.C."/>
            <person name="Katiyar N."/>
            <person name="Tomsho L.P."/>
            <person name="Kasson L.M."/>
            <person name="Hardie R.A."/>
            <person name="Woodbridge P."/>
            <person name="Tindall E.A."/>
            <person name="Bertelsen M.F."/>
            <person name="Dixon D."/>
            <person name="Pyecroft S."/>
            <person name="Helgen K.M."/>
            <person name="Lesk A.M."/>
            <person name="Pringle T.H."/>
            <person name="Patterson N."/>
            <person name="Zhang Y."/>
            <person name="Kreiss A."/>
            <person name="Woods G.M."/>
            <person name="Jones M.E."/>
            <person name="Schuster S.C."/>
        </authorList>
    </citation>
    <scope>NUCLEOTIDE SEQUENCE [LARGE SCALE GENOMIC DNA]</scope>
</reference>
<dbReference type="AlphaFoldDB" id="G3VYT1"/>
<dbReference type="OrthoDB" id="342281at2759"/>
<keyword evidence="4 11" id="KW-1133">Transmembrane helix</keyword>
<evidence type="ECO:0000256" key="5">
    <source>
        <dbReference type="ARBA" id="ARBA00023054"/>
    </source>
</evidence>
<dbReference type="InParanoid" id="G3VYT1"/>
<evidence type="ECO:0000256" key="9">
    <source>
        <dbReference type="ARBA" id="ARBA00070711"/>
    </source>
</evidence>
<dbReference type="FunFam" id="2.60.120.260:FF:000074">
    <property type="entry name" value="Sad1 and UNC84 domain-containing 3"/>
    <property type="match status" value="1"/>
</dbReference>
<gene>
    <name evidence="13" type="primary">SUN3</name>
</gene>
<keyword evidence="7" id="KW-0539">Nucleus</keyword>
<organism evidence="13 14">
    <name type="scientific">Sarcophilus harrisii</name>
    <name type="common">Tasmanian devil</name>
    <name type="synonym">Sarcophilus laniarius</name>
    <dbReference type="NCBI Taxonomy" id="9305"/>
    <lineage>
        <taxon>Eukaryota</taxon>
        <taxon>Metazoa</taxon>
        <taxon>Chordata</taxon>
        <taxon>Craniata</taxon>
        <taxon>Vertebrata</taxon>
        <taxon>Euteleostomi</taxon>
        <taxon>Mammalia</taxon>
        <taxon>Metatheria</taxon>
        <taxon>Dasyuromorphia</taxon>
        <taxon>Dasyuridae</taxon>
        <taxon>Sarcophilus</taxon>
    </lineage>
</organism>
<evidence type="ECO:0000313" key="14">
    <source>
        <dbReference type="Proteomes" id="UP000007648"/>
    </source>
</evidence>
<dbReference type="RefSeq" id="XP_031813094.1">
    <property type="nucleotide sequence ID" value="XM_031957234.1"/>
</dbReference>
<accession>G3VYT1</accession>
<dbReference type="GeneTree" id="ENSGT00940000161393"/>
<evidence type="ECO:0000259" key="12">
    <source>
        <dbReference type="PROSITE" id="PS51469"/>
    </source>
</evidence>
<dbReference type="PANTHER" id="PTHR12911">
    <property type="entry name" value="SAD1/UNC-84-LIKE PROTEIN-RELATED"/>
    <property type="match status" value="1"/>
</dbReference>
<keyword evidence="5" id="KW-0175">Coiled coil</keyword>
<evidence type="ECO:0000256" key="7">
    <source>
        <dbReference type="ARBA" id="ARBA00023242"/>
    </source>
</evidence>
<dbReference type="STRING" id="9305.ENSSHAP00000008336"/>
<name>G3VYT1_SARHA</name>
<dbReference type="PANTHER" id="PTHR12911:SF24">
    <property type="entry name" value="SUN DOMAIN-CONTAINING PROTEIN 3"/>
    <property type="match status" value="1"/>
</dbReference>
<dbReference type="GeneID" id="100920624"/>
<evidence type="ECO:0000256" key="2">
    <source>
        <dbReference type="ARBA" id="ARBA00004540"/>
    </source>
</evidence>
<keyword evidence="6 11" id="KW-0472">Membrane</keyword>
<feature type="transmembrane region" description="Helical" evidence="11">
    <location>
        <begin position="12"/>
        <end position="32"/>
    </location>
</feature>
<reference evidence="13" key="3">
    <citation type="submission" date="2025-09" db="UniProtKB">
        <authorList>
            <consortium name="Ensembl"/>
        </authorList>
    </citation>
    <scope>IDENTIFICATION</scope>
</reference>
<comment type="function">
    <text evidence="8">As a probable component of the LINC (LInker of Nucleoskeleton and Cytoskeleton) complex, involved in the connection between the nuclear lamina and the cytoskeleton. The nucleocytoplasmic interactions established by the LINC complex play an important role in the transmission of mechanical forces across the nuclear envelope and in nuclear movement and positioning. May be involved in nuclear remodeling during sperm head formation in spermatogenesis. A probable SUN3:SYNE1 LINC complex may tether spermatid nuclei to posterior cytoskeletal structures such as the manchette.</text>
</comment>
<evidence type="ECO:0000313" key="13">
    <source>
        <dbReference type="Ensembl" id="ENSSHAP00000008336.1"/>
    </source>
</evidence>
<evidence type="ECO:0000256" key="11">
    <source>
        <dbReference type="SAM" id="Phobius"/>
    </source>
</evidence>
<feature type="domain" description="SUN" evidence="12">
    <location>
        <begin position="165"/>
        <end position="326"/>
    </location>
</feature>
<dbReference type="InterPro" id="IPR012919">
    <property type="entry name" value="SUN_dom"/>
</dbReference>
<dbReference type="CTD" id="256979"/>
<dbReference type="GO" id="GO:0034993">
    <property type="term" value="C:meiotic nuclear membrane microtubule tethering complex"/>
    <property type="evidence" value="ECO:0007669"/>
    <property type="project" value="Ensembl"/>
</dbReference>
<keyword evidence="14" id="KW-1185">Reference proteome</keyword>
<evidence type="ECO:0000256" key="4">
    <source>
        <dbReference type="ARBA" id="ARBA00022989"/>
    </source>
</evidence>
<dbReference type="RefSeq" id="XP_003762593.1">
    <property type="nucleotide sequence ID" value="XM_003762545.3"/>
</dbReference>
<dbReference type="FunCoup" id="G3VYT1">
    <property type="interactions" value="39"/>
</dbReference>
<dbReference type="HOGENOM" id="CLU_043737_0_0_1"/>
<protein>
    <recommendedName>
        <fullName evidence="9">SUN domain-containing protein 3</fullName>
    </recommendedName>
    <alternativeName>
        <fullName evidence="10">Sad1/unc-84 domain-containing protein 1</fullName>
    </alternativeName>
</protein>
<dbReference type="eggNOG" id="KOG2687">
    <property type="taxonomic scope" value="Eukaryota"/>
</dbReference>
<dbReference type="GO" id="GO:0043495">
    <property type="term" value="F:protein-membrane adaptor activity"/>
    <property type="evidence" value="ECO:0007669"/>
    <property type="project" value="TreeGrafter"/>
</dbReference>
<keyword evidence="3 11" id="KW-0812">Transmembrane</keyword>
<evidence type="ECO:0000256" key="6">
    <source>
        <dbReference type="ARBA" id="ARBA00023136"/>
    </source>
</evidence>
<sequence length="333" mass="38146">MERVREWLNQEYFSWKIILSVMVLATFIFIGLHDSEKLRRTGLSHIPRQLYELSADYGSKLYNYQTRIRLSKSKMELLKKGSHYLENNSQEILSLIKQINILKAILKDIKNQLDNYILNANTDAFGEQDDSYITDEEMMTLVNYVLKKLREDQVQMADYALKSAGASIVEAGTSESYKNDKAKLYWHGIGFLSYEMPPDVILQPDVHPGKCWAFPGSKGHTIIKLARKIIPTAVTMEHISEKISPSGNTHSAPKNFSVYGLKDECKGEEIFLGQFMYNKKGTTVQTFQLQNGVSESFPYVKLKILKNWGHPKYTCLYRFRVHGKPGNDTLGVP</sequence>
<proteinExistence type="predicted"/>
<dbReference type="PROSITE" id="PS51469">
    <property type="entry name" value="SUN"/>
    <property type="match status" value="1"/>
</dbReference>
<dbReference type="Gene3D" id="2.60.120.260">
    <property type="entry name" value="Galactose-binding domain-like"/>
    <property type="match status" value="1"/>
</dbReference>
<dbReference type="Proteomes" id="UP000007648">
    <property type="component" value="Unassembled WGS sequence"/>
</dbReference>